<evidence type="ECO:0000313" key="10">
    <source>
        <dbReference type="Proteomes" id="UP000293865"/>
    </source>
</evidence>
<protein>
    <recommendedName>
        <fullName evidence="3">phospholipase C</fullName>
        <ecNumber evidence="3">3.1.4.3</ecNumber>
    </recommendedName>
</protein>
<evidence type="ECO:0000256" key="7">
    <source>
        <dbReference type="ARBA" id="ARBA00048421"/>
    </source>
</evidence>
<evidence type="ECO:0000256" key="4">
    <source>
        <dbReference type="ARBA" id="ARBA00022512"/>
    </source>
</evidence>
<dbReference type="Proteomes" id="UP000293865">
    <property type="component" value="Unassembled WGS sequence"/>
</dbReference>
<dbReference type="GO" id="GO:0009395">
    <property type="term" value="P:phospholipid catabolic process"/>
    <property type="evidence" value="ECO:0007669"/>
    <property type="project" value="TreeGrafter"/>
</dbReference>
<keyword evidence="6" id="KW-0843">Virulence</keyword>
<evidence type="ECO:0000256" key="3">
    <source>
        <dbReference type="ARBA" id="ARBA00012018"/>
    </source>
</evidence>
<evidence type="ECO:0000256" key="8">
    <source>
        <dbReference type="SAM" id="MobiDB-lite"/>
    </source>
</evidence>
<keyword evidence="5" id="KW-0378">Hydrolase</keyword>
<keyword evidence="4" id="KW-0964">Secreted</keyword>
<dbReference type="Pfam" id="PF04185">
    <property type="entry name" value="Phosphoesterase"/>
    <property type="match status" value="1"/>
</dbReference>
<comment type="subcellular location">
    <subcellularLocation>
        <location evidence="1">Secreted</location>
        <location evidence="1">Cell wall</location>
    </subcellularLocation>
</comment>
<dbReference type="AlphaFoldDB" id="A0A4Q2L2I3"/>
<evidence type="ECO:0000256" key="2">
    <source>
        <dbReference type="ARBA" id="ARBA00009717"/>
    </source>
</evidence>
<dbReference type="InterPro" id="IPR017850">
    <property type="entry name" value="Alkaline_phosphatase_core_sf"/>
</dbReference>
<gene>
    <name evidence="9" type="ORF">ESP51_10000</name>
</gene>
<comment type="caution">
    <text evidence="9">The sequence shown here is derived from an EMBL/GenBank/DDBJ whole genome shotgun (WGS) entry which is preliminary data.</text>
</comment>
<organism evidence="9 10">
    <name type="scientific">Agromyces albus</name>
    <dbReference type="NCBI Taxonomy" id="205332"/>
    <lineage>
        <taxon>Bacteria</taxon>
        <taxon>Bacillati</taxon>
        <taxon>Actinomycetota</taxon>
        <taxon>Actinomycetes</taxon>
        <taxon>Micrococcales</taxon>
        <taxon>Microbacteriaceae</taxon>
        <taxon>Agromyces</taxon>
    </lineage>
</organism>
<keyword evidence="4" id="KW-0134">Cell wall</keyword>
<accession>A0A4Q2L2I3</accession>
<dbReference type="PANTHER" id="PTHR31956">
    <property type="entry name" value="NON-SPECIFIC PHOSPHOLIPASE C4-RELATED"/>
    <property type="match status" value="1"/>
</dbReference>
<dbReference type="SUPFAM" id="SSF53649">
    <property type="entry name" value="Alkaline phosphatase-like"/>
    <property type="match status" value="1"/>
</dbReference>
<dbReference type="RefSeq" id="WP_129520761.1">
    <property type="nucleotide sequence ID" value="NZ_SDPN01000015.1"/>
</dbReference>
<evidence type="ECO:0000256" key="6">
    <source>
        <dbReference type="ARBA" id="ARBA00023026"/>
    </source>
</evidence>
<evidence type="ECO:0000313" key="9">
    <source>
        <dbReference type="EMBL" id="RXZ70482.1"/>
    </source>
</evidence>
<evidence type="ECO:0000256" key="1">
    <source>
        <dbReference type="ARBA" id="ARBA00004191"/>
    </source>
</evidence>
<proteinExistence type="inferred from homology"/>
<comment type="similarity">
    <text evidence="2">Belongs to the bacterial phospholipase C family.</text>
</comment>
<dbReference type="PROSITE" id="PS51318">
    <property type="entry name" value="TAT"/>
    <property type="match status" value="1"/>
</dbReference>
<name>A0A4Q2L2I3_9MICO</name>
<feature type="compositionally biased region" description="Basic and acidic residues" evidence="8">
    <location>
        <begin position="1"/>
        <end position="18"/>
    </location>
</feature>
<feature type="region of interest" description="Disordered" evidence="8">
    <location>
        <begin position="521"/>
        <end position="548"/>
    </location>
</feature>
<sequence>MASSDERDPDQGGEHEPDGSSGGSTRRDFLRFGGVAAAGAVVGGGAGAAIGGAIGHSLGFADGVADFTPLSPRVEAGFDHLIVVMGENRSFDNLLGWLYSSDDLTDGRRFDGLAFGDYGNTAPDGTHVAAHVYEGATDEIMGRPDPDPGEEFPHVNTQLFGTIDPVTNAELFVEHMAAPYNAPKSGSSPTMDGFLTDYHVNYARLKKGVQPDPAEARQIMGSFSPEMLPVLSTLAREFAVFDSWFCAVPSQTFCNRSFFHASTSHGFVTNKHGGGYDKWLDAPEAPTIFNRLEEAGISWRIYFDEIQLVSFTGVLHAPVLEQYWRTERFATMQQFYADVGNGTLPAYAFIEPRMIYNHNDFHPPVGKLKESDVDGQEVIDSAISDVRAGEALIHEIYSSVRASASSSGSNALNTLLLITFDEHGGCYDHVAPPAATPPDDGVAGEMGFTFDRLGCRVPAIAVSAYTRAGTIVHDELHHAAVISTLSRLHGLKPLTRRDEGANDLFAAINLDAPRHPVTWPTTTPQYLPPNPQAAAPHPGHAHKDKPLSPPARGLVGLLLARYAPGTPEPETYGEAYELLHRHGEGLFGAPR</sequence>
<dbReference type="PANTHER" id="PTHR31956:SF1">
    <property type="entry name" value="NON-SPECIFIC PHOSPHOLIPASE C1"/>
    <property type="match status" value="1"/>
</dbReference>
<dbReference type="GO" id="GO:0034480">
    <property type="term" value="F:phosphatidylcholine phospholipase C activity"/>
    <property type="evidence" value="ECO:0007669"/>
    <property type="project" value="UniProtKB-EC"/>
</dbReference>
<reference evidence="9 10" key="1">
    <citation type="submission" date="2019-01" db="EMBL/GenBank/DDBJ databases">
        <title>Agromyces.</title>
        <authorList>
            <person name="Li J."/>
        </authorList>
    </citation>
    <scope>NUCLEOTIDE SEQUENCE [LARGE SCALE GENOMIC DNA]</scope>
    <source>
        <strain evidence="9 10">DSM 15934</strain>
    </source>
</reference>
<dbReference type="InterPro" id="IPR006311">
    <property type="entry name" value="TAT_signal"/>
</dbReference>
<feature type="region of interest" description="Disordered" evidence="8">
    <location>
        <begin position="1"/>
        <end position="26"/>
    </location>
</feature>
<dbReference type="EMBL" id="SDPN01000015">
    <property type="protein sequence ID" value="RXZ70482.1"/>
    <property type="molecule type" value="Genomic_DNA"/>
</dbReference>
<dbReference type="Gene3D" id="3.40.720.10">
    <property type="entry name" value="Alkaline Phosphatase, subunit A"/>
    <property type="match status" value="2"/>
</dbReference>
<comment type="catalytic activity">
    <reaction evidence="7">
        <text>a 1,2-diacyl-sn-glycero-3-phosphocholine + H2O = phosphocholine + a 1,2-diacyl-sn-glycerol + H(+)</text>
        <dbReference type="Rhea" id="RHEA:10604"/>
        <dbReference type="ChEBI" id="CHEBI:15377"/>
        <dbReference type="ChEBI" id="CHEBI:15378"/>
        <dbReference type="ChEBI" id="CHEBI:17815"/>
        <dbReference type="ChEBI" id="CHEBI:57643"/>
        <dbReference type="ChEBI" id="CHEBI:295975"/>
        <dbReference type="EC" id="3.1.4.3"/>
    </reaction>
    <physiologicalReaction direction="left-to-right" evidence="7">
        <dbReference type="Rhea" id="RHEA:10605"/>
    </physiologicalReaction>
</comment>
<dbReference type="EC" id="3.1.4.3" evidence="3"/>
<dbReference type="OrthoDB" id="4181857at2"/>
<keyword evidence="10" id="KW-1185">Reference proteome</keyword>
<evidence type="ECO:0000256" key="5">
    <source>
        <dbReference type="ARBA" id="ARBA00022801"/>
    </source>
</evidence>
<dbReference type="InterPro" id="IPR007312">
    <property type="entry name" value="Phosphoesterase"/>
</dbReference>